<protein>
    <recommendedName>
        <fullName evidence="2">3-hydroxyisobutyryl-CoA hydrolase</fullName>
        <ecNumber evidence="2">3.1.2.4</ecNumber>
    </recommendedName>
</protein>
<dbReference type="PANTHER" id="PTHR43176:SF3">
    <property type="entry name" value="3-HYDROXYISOBUTYRYL-COA HYDROLASE, MITOCHONDRIAL"/>
    <property type="match status" value="1"/>
</dbReference>
<keyword evidence="6" id="KW-1185">Reference proteome</keyword>
<evidence type="ECO:0000256" key="1">
    <source>
        <dbReference type="ARBA" id="ARBA00001709"/>
    </source>
</evidence>
<dbReference type="Gene3D" id="3.90.226.10">
    <property type="entry name" value="2-enoyl-CoA Hydratase, Chain A, domain 1"/>
    <property type="match status" value="1"/>
</dbReference>
<dbReference type="CDD" id="cd06558">
    <property type="entry name" value="crotonase-like"/>
    <property type="match status" value="1"/>
</dbReference>
<dbReference type="EC" id="3.1.2.4" evidence="2"/>
<proteinExistence type="predicted"/>
<dbReference type="NCBIfam" id="NF004127">
    <property type="entry name" value="PRK05617.1"/>
    <property type="match status" value="1"/>
</dbReference>
<sequence>MTDTVLFQELPTASGHVIGRATLNAPAALNALSLDMIESLSRRLDDWQDRDDIVAIWLEGAGDKAFCAGGDVVALHRAMVRHAGKDRNPEVEAYFAAEYRLDHRLHRSPVPVICWADGLVLGGGMGLMQGSTFRLVTANSRLGMPEINIGLYPDVGASWFLNRLPGRTGLFLGLTGVHFDARDALNLGLADRCLDQDAEHLLDDLGGQSFTGERAADHALLFRFFRDAAHYPLQLDGAVSARRNLIDNWCDGADLPEVVDTLLAAKECDSWLDKARANLTGGCPQTAFLVWEQLRRARYLSLEDVFRMEWTLSVQCALHADFREGVRALLIDKDGKPRFRHRSVHEVPPGYIDTFFENPAPRHPLADLGS</sequence>
<evidence type="ECO:0000256" key="2">
    <source>
        <dbReference type="ARBA" id="ARBA00011915"/>
    </source>
</evidence>
<dbReference type="EMBL" id="JAJVKT010000024">
    <property type="protein sequence ID" value="MCE7510435.1"/>
    <property type="molecule type" value="Genomic_DNA"/>
</dbReference>
<comment type="caution">
    <text evidence="5">The sequence shown here is derived from an EMBL/GenBank/DDBJ whole genome shotgun (WGS) entry which is preliminary data.</text>
</comment>
<dbReference type="GO" id="GO:0003860">
    <property type="term" value="F:3-hydroxyisobutyryl-CoA hydrolase activity"/>
    <property type="evidence" value="ECO:0007669"/>
    <property type="project" value="UniProtKB-EC"/>
</dbReference>
<dbReference type="PANTHER" id="PTHR43176">
    <property type="entry name" value="3-HYDROXYISOBUTYRYL-COA HYDROLASE-RELATED"/>
    <property type="match status" value="1"/>
</dbReference>
<dbReference type="InterPro" id="IPR029045">
    <property type="entry name" value="ClpP/crotonase-like_dom_sf"/>
</dbReference>
<evidence type="ECO:0000259" key="4">
    <source>
        <dbReference type="Pfam" id="PF16113"/>
    </source>
</evidence>
<accession>A0A9Q3ZE96</accession>
<organism evidence="5 6">
    <name type="scientific">Alloalcanivorax xenomutans</name>
    <dbReference type="NCBI Taxonomy" id="1094342"/>
    <lineage>
        <taxon>Bacteria</taxon>
        <taxon>Pseudomonadati</taxon>
        <taxon>Pseudomonadota</taxon>
        <taxon>Gammaproteobacteria</taxon>
        <taxon>Oceanospirillales</taxon>
        <taxon>Alcanivoracaceae</taxon>
        <taxon>Alloalcanivorax</taxon>
    </lineage>
</organism>
<dbReference type="InterPro" id="IPR032259">
    <property type="entry name" value="HIBYL-CoA-H"/>
</dbReference>
<dbReference type="GO" id="GO:0006574">
    <property type="term" value="P:L-valine catabolic process"/>
    <property type="evidence" value="ECO:0007669"/>
    <property type="project" value="TreeGrafter"/>
</dbReference>
<dbReference type="Pfam" id="PF16113">
    <property type="entry name" value="ECH_2"/>
    <property type="match status" value="1"/>
</dbReference>
<dbReference type="AlphaFoldDB" id="A0A9Q3ZE96"/>
<evidence type="ECO:0000256" key="3">
    <source>
        <dbReference type="ARBA" id="ARBA00022801"/>
    </source>
</evidence>
<evidence type="ECO:0000313" key="6">
    <source>
        <dbReference type="Proteomes" id="UP001107961"/>
    </source>
</evidence>
<dbReference type="SUPFAM" id="SSF52096">
    <property type="entry name" value="ClpP/crotonase"/>
    <property type="match status" value="1"/>
</dbReference>
<dbReference type="GeneID" id="94686173"/>
<name>A0A9Q3ZE96_9GAMM</name>
<feature type="domain" description="Enoyl-CoA hydratase/isomerase" evidence="4">
    <location>
        <begin position="18"/>
        <end position="356"/>
    </location>
</feature>
<reference evidence="5" key="1">
    <citation type="submission" date="2022-01" db="EMBL/GenBank/DDBJ databases">
        <authorList>
            <person name="Karlyshev A.V."/>
            <person name="Jaspars M."/>
        </authorList>
    </citation>
    <scope>NUCLEOTIDE SEQUENCE</scope>
    <source>
        <strain evidence="5">AGSA3-2</strain>
    </source>
</reference>
<comment type="catalytic activity">
    <reaction evidence="1">
        <text>3-hydroxy-2-methylpropanoyl-CoA + H2O = 3-hydroxy-2-methylpropanoate + CoA + H(+)</text>
        <dbReference type="Rhea" id="RHEA:20888"/>
        <dbReference type="ChEBI" id="CHEBI:11805"/>
        <dbReference type="ChEBI" id="CHEBI:15377"/>
        <dbReference type="ChEBI" id="CHEBI:15378"/>
        <dbReference type="ChEBI" id="CHEBI:57287"/>
        <dbReference type="ChEBI" id="CHEBI:57340"/>
        <dbReference type="EC" id="3.1.2.4"/>
    </reaction>
</comment>
<gene>
    <name evidence="5" type="ORF">LZG35_17490</name>
</gene>
<dbReference type="InterPro" id="IPR045004">
    <property type="entry name" value="ECH_dom"/>
</dbReference>
<evidence type="ECO:0000313" key="5">
    <source>
        <dbReference type="EMBL" id="MCE7510435.1"/>
    </source>
</evidence>
<keyword evidence="3" id="KW-0378">Hydrolase</keyword>
<dbReference type="RefSeq" id="WP_022996720.1">
    <property type="nucleotide sequence ID" value="NZ_CBDDTQ010000001.1"/>
</dbReference>
<dbReference type="Proteomes" id="UP001107961">
    <property type="component" value="Unassembled WGS sequence"/>
</dbReference>
<dbReference type="GO" id="GO:0005829">
    <property type="term" value="C:cytosol"/>
    <property type="evidence" value="ECO:0007669"/>
    <property type="project" value="TreeGrafter"/>
</dbReference>
<dbReference type="KEGG" id="axe:P40_07060"/>